<evidence type="ECO:0000313" key="2">
    <source>
        <dbReference type="Proteomes" id="UP000563151"/>
    </source>
</evidence>
<comment type="caution">
    <text evidence="1">The sequence shown here is derived from an EMBL/GenBank/DDBJ whole genome shotgun (WGS) entry which is preliminary data.</text>
</comment>
<organism evidence="1 2">
    <name type="scientific">Clostridium tetanomorphum</name>
    <dbReference type="NCBI Taxonomy" id="1553"/>
    <lineage>
        <taxon>Bacteria</taxon>
        <taxon>Bacillati</taxon>
        <taxon>Bacillota</taxon>
        <taxon>Clostridia</taxon>
        <taxon>Eubacteriales</taxon>
        <taxon>Clostridiaceae</taxon>
        <taxon>Clostridium</taxon>
    </lineage>
</organism>
<keyword evidence="2" id="KW-1185">Reference proteome</keyword>
<dbReference type="AlphaFoldDB" id="A0A923EAA5"/>
<name>A0A923EAA5_CLOTT</name>
<evidence type="ECO:0000313" key="1">
    <source>
        <dbReference type="EMBL" id="MBC2396770.1"/>
    </source>
</evidence>
<proteinExistence type="predicted"/>
<accession>A0A923EAA5</accession>
<dbReference type="RefSeq" id="WP_051593180.1">
    <property type="nucleotide sequence ID" value="NZ_JAAZWO010000003.1"/>
</dbReference>
<protein>
    <submittedName>
        <fullName evidence="1">Uncharacterized protein</fullName>
    </submittedName>
</protein>
<reference evidence="1 2" key="1">
    <citation type="submission" date="2020-04" db="EMBL/GenBank/DDBJ databases">
        <title>Genomic insights into acetone-butanol-ethanol (ABE) fermentation by sequencing solventogenic clostridia strains.</title>
        <authorList>
            <person name="Brown S."/>
        </authorList>
    </citation>
    <scope>NUCLEOTIDE SEQUENCE [LARGE SCALE GENOMIC DNA]</scope>
    <source>
        <strain evidence="1 2">DJ011</strain>
    </source>
</reference>
<dbReference type="Proteomes" id="UP000563151">
    <property type="component" value="Unassembled WGS sequence"/>
</dbReference>
<sequence length="61" mass="7277">MDAANAKWDICNKIIDKYLKYILDVKPITAIKFIKSRYRNIEDSMQPLVYKDIRSDLQKIK</sequence>
<gene>
    <name evidence="1" type="ORF">HGG79_03100</name>
</gene>
<dbReference type="EMBL" id="JAAZWO010000003">
    <property type="protein sequence ID" value="MBC2396770.1"/>
    <property type="molecule type" value="Genomic_DNA"/>
</dbReference>